<organism evidence="2 3">
    <name type="scientific">Rhodosorus marinus</name>
    <dbReference type="NCBI Taxonomy" id="101924"/>
    <lineage>
        <taxon>Eukaryota</taxon>
        <taxon>Rhodophyta</taxon>
        <taxon>Stylonematophyceae</taxon>
        <taxon>Stylonematales</taxon>
        <taxon>Stylonemataceae</taxon>
        <taxon>Rhodosorus</taxon>
    </lineage>
</organism>
<gene>
    <name evidence="2" type="ORF">NDN08_002510</name>
</gene>
<dbReference type="EMBL" id="JAMWBK010000004">
    <property type="protein sequence ID" value="KAJ8906010.1"/>
    <property type="molecule type" value="Genomic_DNA"/>
</dbReference>
<dbReference type="InterPro" id="IPR014756">
    <property type="entry name" value="Ig_E-set"/>
</dbReference>
<feature type="domain" description="AMP-activated protein kinase glycogen-binding" evidence="1">
    <location>
        <begin position="35"/>
        <end position="106"/>
    </location>
</feature>
<dbReference type="CDD" id="cd02859">
    <property type="entry name" value="E_set_AMPKbeta_like_N"/>
    <property type="match status" value="1"/>
</dbReference>
<keyword evidence="3" id="KW-1185">Reference proteome</keyword>
<protein>
    <recommendedName>
        <fullName evidence="1">AMP-activated protein kinase glycogen-binding domain-containing protein</fullName>
    </recommendedName>
</protein>
<evidence type="ECO:0000313" key="2">
    <source>
        <dbReference type="EMBL" id="KAJ8906010.1"/>
    </source>
</evidence>
<accession>A0AAV8UTX8</accession>
<sequence>MFRCFRSSGNDGENATSEDEDRILTKFSLLQPIEKSVFVRGSWDDFRGRTAMKSRSSKDLRSVYEVEIPLKPGKYLFRYYVDGKSCLAKLKPVETYNGENYSVLHVLENALNCGSSRSHETRS</sequence>
<dbReference type="Pfam" id="PF16561">
    <property type="entry name" value="AMPK1_CBM"/>
    <property type="match status" value="1"/>
</dbReference>
<comment type="caution">
    <text evidence="2">The sequence shown here is derived from an EMBL/GenBank/DDBJ whole genome shotgun (WGS) entry which is preliminary data.</text>
</comment>
<dbReference type="Gene3D" id="2.60.40.10">
    <property type="entry name" value="Immunoglobulins"/>
    <property type="match status" value="1"/>
</dbReference>
<proteinExistence type="predicted"/>
<evidence type="ECO:0000313" key="3">
    <source>
        <dbReference type="Proteomes" id="UP001157974"/>
    </source>
</evidence>
<dbReference type="InterPro" id="IPR032640">
    <property type="entry name" value="AMPK1_CBM"/>
</dbReference>
<evidence type="ECO:0000259" key="1">
    <source>
        <dbReference type="Pfam" id="PF16561"/>
    </source>
</evidence>
<reference evidence="2 3" key="1">
    <citation type="journal article" date="2023" name="Nat. Commun.">
        <title>Origin of minicircular mitochondrial genomes in red algae.</title>
        <authorList>
            <person name="Lee Y."/>
            <person name="Cho C.H."/>
            <person name="Lee Y.M."/>
            <person name="Park S.I."/>
            <person name="Yang J.H."/>
            <person name="West J.A."/>
            <person name="Bhattacharya D."/>
            <person name="Yoon H.S."/>
        </authorList>
    </citation>
    <scope>NUCLEOTIDE SEQUENCE [LARGE SCALE GENOMIC DNA]</scope>
    <source>
        <strain evidence="2 3">CCMP1338</strain>
        <tissue evidence="2">Whole cell</tissue>
    </source>
</reference>
<name>A0AAV8UTX8_9RHOD</name>
<dbReference type="SUPFAM" id="SSF81296">
    <property type="entry name" value="E set domains"/>
    <property type="match status" value="1"/>
</dbReference>
<dbReference type="Proteomes" id="UP001157974">
    <property type="component" value="Unassembled WGS sequence"/>
</dbReference>
<dbReference type="InterPro" id="IPR013783">
    <property type="entry name" value="Ig-like_fold"/>
</dbReference>
<dbReference type="AlphaFoldDB" id="A0AAV8UTX8"/>